<dbReference type="InterPro" id="IPR009000">
    <property type="entry name" value="Transl_B-barrel_sf"/>
</dbReference>
<dbReference type="SUPFAM" id="SSF50447">
    <property type="entry name" value="Translation proteins"/>
    <property type="match status" value="1"/>
</dbReference>
<dbReference type="Gene3D" id="2.40.30.10">
    <property type="entry name" value="Translation factors"/>
    <property type="match status" value="1"/>
</dbReference>
<gene>
    <name evidence="2" type="ORF">ZIOFF_038398</name>
</gene>
<evidence type="ECO:0000313" key="2">
    <source>
        <dbReference type="EMBL" id="KAG6498676.1"/>
    </source>
</evidence>
<reference evidence="2 3" key="1">
    <citation type="submission" date="2020-08" db="EMBL/GenBank/DDBJ databases">
        <title>Plant Genome Project.</title>
        <authorList>
            <person name="Zhang R.-G."/>
        </authorList>
    </citation>
    <scope>NUCLEOTIDE SEQUENCE [LARGE SCALE GENOMIC DNA]</scope>
    <source>
        <tissue evidence="2">Rhizome</tissue>
    </source>
</reference>
<dbReference type="PANTHER" id="PTHR44830:SF1">
    <property type="entry name" value="TR-TYPE G DOMAIN-CONTAINING PROTEIN"/>
    <property type="match status" value="1"/>
</dbReference>
<evidence type="ECO:0000256" key="1">
    <source>
        <dbReference type="SAM" id="MobiDB-lite"/>
    </source>
</evidence>
<name>A0A8J5G321_ZINOF</name>
<dbReference type="AlphaFoldDB" id="A0A8J5G321"/>
<dbReference type="EMBL" id="JACMSC010000011">
    <property type="protein sequence ID" value="KAG6498676.1"/>
    <property type="molecule type" value="Genomic_DNA"/>
</dbReference>
<sequence length="106" mass="12016">MHHEALQEVLPGDNVGFNVKNVAVKDLKRGLALLLPTPRMNLYRRQLILHLRTHEALFGKPKGRSMKLSSAKQRDEARARRPRRPPSSELGHEARSISLGKPPKRS</sequence>
<accession>A0A8J5G321</accession>
<keyword evidence="3" id="KW-1185">Reference proteome</keyword>
<feature type="region of interest" description="Disordered" evidence="1">
    <location>
        <begin position="59"/>
        <end position="106"/>
    </location>
</feature>
<proteinExistence type="predicted"/>
<protein>
    <submittedName>
        <fullName evidence="2">Uncharacterized protein</fullName>
    </submittedName>
</protein>
<dbReference type="PANTHER" id="PTHR44830">
    <property type="entry name" value="ELONGATION FACTOR 1 ALPHA"/>
    <property type="match status" value="1"/>
</dbReference>
<comment type="caution">
    <text evidence="2">The sequence shown here is derived from an EMBL/GenBank/DDBJ whole genome shotgun (WGS) entry which is preliminary data.</text>
</comment>
<evidence type="ECO:0000313" key="3">
    <source>
        <dbReference type="Proteomes" id="UP000734854"/>
    </source>
</evidence>
<dbReference type="Proteomes" id="UP000734854">
    <property type="component" value="Unassembled WGS sequence"/>
</dbReference>
<organism evidence="2 3">
    <name type="scientific">Zingiber officinale</name>
    <name type="common">Ginger</name>
    <name type="synonym">Amomum zingiber</name>
    <dbReference type="NCBI Taxonomy" id="94328"/>
    <lineage>
        <taxon>Eukaryota</taxon>
        <taxon>Viridiplantae</taxon>
        <taxon>Streptophyta</taxon>
        <taxon>Embryophyta</taxon>
        <taxon>Tracheophyta</taxon>
        <taxon>Spermatophyta</taxon>
        <taxon>Magnoliopsida</taxon>
        <taxon>Liliopsida</taxon>
        <taxon>Zingiberales</taxon>
        <taxon>Zingiberaceae</taxon>
        <taxon>Zingiber</taxon>
    </lineage>
</organism>